<evidence type="ECO:0000256" key="1">
    <source>
        <dbReference type="SAM" id="Phobius"/>
    </source>
</evidence>
<reference evidence="2 3" key="1">
    <citation type="submission" date="2020-01" db="EMBL/GenBank/DDBJ databases">
        <title>Muricauda sediminis sp.nov. 40Bstr401.</title>
        <authorList>
            <person name="Xue Z."/>
            <person name="Zhu S."/>
            <person name="Ren N."/>
            <person name="Chen T."/>
            <person name="Chen X."/>
            <person name="Chen J."/>
            <person name="Yang J."/>
        </authorList>
    </citation>
    <scope>NUCLEOTIDE SEQUENCE [LARGE SCALE GENOMIC DNA]</scope>
    <source>
        <strain evidence="2 3">40Bstr401</strain>
    </source>
</reference>
<accession>A0A6I5KXP1</accession>
<name>A0A6I5KXP1_9FLAO</name>
<protein>
    <submittedName>
        <fullName evidence="2">Uncharacterized protein</fullName>
    </submittedName>
</protein>
<gene>
    <name evidence="2" type="ORF">GTK07_07295</name>
</gene>
<dbReference type="EMBL" id="JAAAMI010000003">
    <property type="protein sequence ID" value="NDV43132.1"/>
    <property type="molecule type" value="Genomic_DNA"/>
</dbReference>
<dbReference type="RefSeq" id="WP_163634601.1">
    <property type="nucleotide sequence ID" value="NZ_JAAAMI010000003.1"/>
</dbReference>
<keyword evidence="1" id="KW-0472">Membrane</keyword>
<dbReference type="Proteomes" id="UP000468707">
    <property type="component" value="Unassembled WGS sequence"/>
</dbReference>
<evidence type="ECO:0000313" key="3">
    <source>
        <dbReference type="Proteomes" id="UP000468707"/>
    </source>
</evidence>
<keyword evidence="1" id="KW-1133">Transmembrane helix</keyword>
<organism evidence="2 3">
    <name type="scientific">Flagellimonas sediminis</name>
    <dbReference type="NCBI Taxonomy" id="2696468"/>
    <lineage>
        <taxon>Bacteria</taxon>
        <taxon>Pseudomonadati</taxon>
        <taxon>Bacteroidota</taxon>
        <taxon>Flavobacteriia</taxon>
        <taxon>Flavobacteriales</taxon>
        <taxon>Flavobacteriaceae</taxon>
        <taxon>Flagellimonas</taxon>
    </lineage>
</organism>
<keyword evidence="3" id="KW-1185">Reference proteome</keyword>
<comment type="caution">
    <text evidence="2">The sequence shown here is derived from an EMBL/GenBank/DDBJ whole genome shotgun (WGS) entry which is preliminary data.</text>
</comment>
<sequence length="63" mass="7195">MNTNKILQKIEEAIASKQTTESNRELLIEIKHEFENANTKEEIILIVLKLLEIFGIFVGALDP</sequence>
<keyword evidence="1" id="KW-0812">Transmembrane</keyword>
<dbReference type="AlphaFoldDB" id="A0A6I5KXP1"/>
<proteinExistence type="predicted"/>
<feature type="transmembrane region" description="Helical" evidence="1">
    <location>
        <begin position="43"/>
        <end position="61"/>
    </location>
</feature>
<evidence type="ECO:0000313" key="2">
    <source>
        <dbReference type="EMBL" id="NDV43132.1"/>
    </source>
</evidence>